<organism evidence="2 3">
    <name type="scientific">Ceratodon purpureus</name>
    <name type="common">Fire moss</name>
    <name type="synonym">Dicranum purpureum</name>
    <dbReference type="NCBI Taxonomy" id="3225"/>
    <lineage>
        <taxon>Eukaryota</taxon>
        <taxon>Viridiplantae</taxon>
        <taxon>Streptophyta</taxon>
        <taxon>Embryophyta</taxon>
        <taxon>Bryophyta</taxon>
        <taxon>Bryophytina</taxon>
        <taxon>Bryopsida</taxon>
        <taxon>Dicranidae</taxon>
        <taxon>Pseudoditrichales</taxon>
        <taxon>Ditrichaceae</taxon>
        <taxon>Ceratodon</taxon>
    </lineage>
</organism>
<dbReference type="EMBL" id="CM026432">
    <property type="protein sequence ID" value="KAG0556502.1"/>
    <property type="molecule type" value="Genomic_DNA"/>
</dbReference>
<gene>
    <name evidence="2" type="ORF">KC19_11G058500</name>
</gene>
<proteinExistence type="predicted"/>
<reference evidence="2 3" key="1">
    <citation type="submission" date="2020-06" db="EMBL/GenBank/DDBJ databases">
        <title>WGS assembly of Ceratodon purpureus strain R40.</title>
        <authorList>
            <person name="Carey S.B."/>
            <person name="Jenkins J."/>
            <person name="Shu S."/>
            <person name="Lovell J.T."/>
            <person name="Sreedasyam A."/>
            <person name="Maumus F."/>
            <person name="Tiley G.P."/>
            <person name="Fernandez-Pozo N."/>
            <person name="Barry K."/>
            <person name="Chen C."/>
            <person name="Wang M."/>
            <person name="Lipzen A."/>
            <person name="Daum C."/>
            <person name="Saski C.A."/>
            <person name="Payton A.C."/>
            <person name="Mcbreen J.C."/>
            <person name="Conrad R.E."/>
            <person name="Kollar L.M."/>
            <person name="Olsson S."/>
            <person name="Huttunen S."/>
            <person name="Landis J.B."/>
            <person name="Wickett N.J."/>
            <person name="Johnson M.G."/>
            <person name="Rensing S.A."/>
            <person name="Grimwood J."/>
            <person name="Schmutz J."/>
            <person name="Mcdaniel S.F."/>
        </authorList>
    </citation>
    <scope>NUCLEOTIDE SEQUENCE [LARGE SCALE GENOMIC DNA]</scope>
    <source>
        <strain evidence="2 3">R40</strain>
    </source>
</reference>
<accession>A0A8T0GH53</accession>
<feature type="signal peptide" evidence="1">
    <location>
        <begin position="1"/>
        <end position="17"/>
    </location>
</feature>
<evidence type="ECO:0000313" key="3">
    <source>
        <dbReference type="Proteomes" id="UP000822688"/>
    </source>
</evidence>
<sequence>MALHLIGSLSCAQTLHAALTLQQPHASPLLLLLARHRRHAALLLIVLQPLCPASTSQRFDMLSGRTTMAGPETRVTMEKR</sequence>
<comment type="caution">
    <text evidence="2">The sequence shown here is derived from an EMBL/GenBank/DDBJ whole genome shotgun (WGS) entry which is preliminary data.</text>
</comment>
<evidence type="ECO:0000313" key="2">
    <source>
        <dbReference type="EMBL" id="KAG0556502.1"/>
    </source>
</evidence>
<evidence type="ECO:0008006" key="4">
    <source>
        <dbReference type="Google" id="ProtNLM"/>
    </source>
</evidence>
<feature type="chain" id="PRO_5035862303" description="Secreted protein" evidence="1">
    <location>
        <begin position="18"/>
        <end position="80"/>
    </location>
</feature>
<dbReference type="Proteomes" id="UP000822688">
    <property type="component" value="Chromosome 11"/>
</dbReference>
<protein>
    <recommendedName>
        <fullName evidence="4">Secreted protein</fullName>
    </recommendedName>
</protein>
<keyword evidence="3" id="KW-1185">Reference proteome</keyword>
<evidence type="ECO:0000256" key="1">
    <source>
        <dbReference type="SAM" id="SignalP"/>
    </source>
</evidence>
<dbReference type="AlphaFoldDB" id="A0A8T0GH53"/>
<name>A0A8T0GH53_CERPU</name>
<keyword evidence="1" id="KW-0732">Signal</keyword>